<sequence>MLSHADLVSLPSFSTMTPHAIRCDRGPAEILCILDHNGEHNRLRTST</sequence>
<accession>A0A940WMK1</accession>
<evidence type="ECO:0000313" key="2">
    <source>
        <dbReference type="Proteomes" id="UP000674234"/>
    </source>
</evidence>
<comment type="caution">
    <text evidence="1">The sequence shown here is derived from an EMBL/GenBank/DDBJ whole genome shotgun (WGS) entry which is preliminary data.</text>
</comment>
<reference evidence="1" key="1">
    <citation type="submission" date="2021-02" db="EMBL/GenBank/DDBJ databases">
        <title>Draft genome sequence of Microbispora sp. RL4-1S isolated from rice leaves in Thailand.</title>
        <authorList>
            <person name="Muangham S."/>
            <person name="Duangmal K."/>
        </authorList>
    </citation>
    <scope>NUCLEOTIDE SEQUENCE</scope>
    <source>
        <strain evidence="1">RL4-1S</strain>
    </source>
</reference>
<proteinExistence type="predicted"/>
<dbReference type="RefSeq" id="WP_210155492.1">
    <property type="nucleotide sequence ID" value="NZ_JAFCNB010000004.1"/>
</dbReference>
<organism evidence="1 2">
    <name type="scientific">Microbispora oryzae</name>
    <dbReference type="NCBI Taxonomy" id="2806554"/>
    <lineage>
        <taxon>Bacteria</taxon>
        <taxon>Bacillati</taxon>
        <taxon>Actinomycetota</taxon>
        <taxon>Actinomycetes</taxon>
        <taxon>Streptosporangiales</taxon>
        <taxon>Streptosporangiaceae</taxon>
        <taxon>Microbispora</taxon>
    </lineage>
</organism>
<dbReference type="AlphaFoldDB" id="A0A940WMK1"/>
<dbReference type="EMBL" id="JAFCNB010000004">
    <property type="protein sequence ID" value="MBP2704205.1"/>
    <property type="molecule type" value="Genomic_DNA"/>
</dbReference>
<gene>
    <name evidence="1" type="ORF">JOL79_10315</name>
</gene>
<name>A0A940WMK1_9ACTN</name>
<keyword evidence="2" id="KW-1185">Reference proteome</keyword>
<dbReference type="Proteomes" id="UP000674234">
    <property type="component" value="Unassembled WGS sequence"/>
</dbReference>
<evidence type="ECO:0000313" key="1">
    <source>
        <dbReference type="EMBL" id="MBP2704205.1"/>
    </source>
</evidence>
<protein>
    <submittedName>
        <fullName evidence="1">Uncharacterized protein</fullName>
    </submittedName>
</protein>